<reference evidence="5" key="1">
    <citation type="submission" date="2023-10" db="EMBL/GenBank/DDBJ databases">
        <title>Chromosome-level genome of the transformable northern wattle, Acacia crassicarpa.</title>
        <authorList>
            <person name="Massaro I."/>
            <person name="Sinha N.R."/>
            <person name="Poethig S."/>
            <person name="Leichty A.R."/>
        </authorList>
    </citation>
    <scope>NUCLEOTIDE SEQUENCE</scope>
    <source>
        <strain evidence="5">Acra3RX</strain>
        <tissue evidence="5">Leaf</tissue>
    </source>
</reference>
<keyword evidence="2 3" id="KW-0808">Transferase</keyword>
<dbReference type="PROSITE" id="PS00375">
    <property type="entry name" value="UDPGT"/>
    <property type="match status" value="1"/>
</dbReference>
<dbReference type="CDD" id="cd03784">
    <property type="entry name" value="GT1_Gtf-like"/>
    <property type="match status" value="1"/>
</dbReference>
<organism evidence="5 6">
    <name type="scientific">Acacia crassicarpa</name>
    <name type="common">northern wattle</name>
    <dbReference type="NCBI Taxonomy" id="499986"/>
    <lineage>
        <taxon>Eukaryota</taxon>
        <taxon>Viridiplantae</taxon>
        <taxon>Streptophyta</taxon>
        <taxon>Embryophyta</taxon>
        <taxon>Tracheophyta</taxon>
        <taxon>Spermatophyta</taxon>
        <taxon>Magnoliopsida</taxon>
        <taxon>eudicotyledons</taxon>
        <taxon>Gunneridae</taxon>
        <taxon>Pentapetalae</taxon>
        <taxon>rosids</taxon>
        <taxon>fabids</taxon>
        <taxon>Fabales</taxon>
        <taxon>Fabaceae</taxon>
        <taxon>Caesalpinioideae</taxon>
        <taxon>mimosoid clade</taxon>
        <taxon>Acacieae</taxon>
        <taxon>Acacia</taxon>
    </lineage>
</organism>
<dbReference type="FunFam" id="3.40.50.2000:FF:000019">
    <property type="entry name" value="Glycosyltransferase"/>
    <property type="match status" value="1"/>
</dbReference>
<dbReference type="GO" id="GO:0080043">
    <property type="term" value="F:quercetin 3-O-glucosyltransferase activity"/>
    <property type="evidence" value="ECO:0007669"/>
    <property type="project" value="TreeGrafter"/>
</dbReference>
<dbReference type="InterPro" id="IPR002213">
    <property type="entry name" value="UDP_glucos_trans"/>
</dbReference>
<keyword evidence="6" id="KW-1185">Reference proteome</keyword>
<comment type="caution">
    <text evidence="5">The sequence shown here is derived from an EMBL/GenBank/DDBJ whole genome shotgun (WGS) entry which is preliminary data.</text>
</comment>
<evidence type="ECO:0000256" key="4">
    <source>
        <dbReference type="RuleBase" id="RU362057"/>
    </source>
</evidence>
<dbReference type="EC" id="2.4.1.-" evidence="4"/>
<gene>
    <name evidence="5" type="ORF">QN277_025493</name>
</gene>
<protein>
    <recommendedName>
        <fullName evidence="4">Glycosyltransferase</fullName>
        <ecNumber evidence="4">2.4.1.-</ecNumber>
    </recommendedName>
</protein>
<dbReference type="PANTHER" id="PTHR11926">
    <property type="entry name" value="GLUCOSYL/GLUCURONOSYL TRANSFERASES"/>
    <property type="match status" value="1"/>
</dbReference>
<dbReference type="GO" id="GO:0080044">
    <property type="term" value="F:quercetin 7-O-glucosyltransferase activity"/>
    <property type="evidence" value="ECO:0007669"/>
    <property type="project" value="TreeGrafter"/>
</dbReference>
<comment type="similarity">
    <text evidence="1 3">Belongs to the UDP-glycosyltransferase family.</text>
</comment>
<evidence type="ECO:0000313" key="5">
    <source>
        <dbReference type="EMBL" id="KAK4264293.1"/>
    </source>
</evidence>
<dbReference type="Pfam" id="PF00201">
    <property type="entry name" value="UDPGT"/>
    <property type="match status" value="1"/>
</dbReference>
<dbReference type="EMBL" id="JAWXYG010000008">
    <property type="protein sequence ID" value="KAK4264293.1"/>
    <property type="molecule type" value="Genomic_DNA"/>
</dbReference>
<evidence type="ECO:0000256" key="3">
    <source>
        <dbReference type="RuleBase" id="RU003718"/>
    </source>
</evidence>
<dbReference type="Proteomes" id="UP001293593">
    <property type="component" value="Unassembled WGS sequence"/>
</dbReference>
<keyword evidence="3" id="KW-0328">Glycosyltransferase</keyword>
<dbReference type="AlphaFoldDB" id="A0AAE1MJN1"/>
<dbReference type="Gene3D" id="3.40.50.2000">
    <property type="entry name" value="Glycogen Phosphorylase B"/>
    <property type="match status" value="2"/>
</dbReference>
<evidence type="ECO:0000256" key="1">
    <source>
        <dbReference type="ARBA" id="ARBA00009995"/>
    </source>
</evidence>
<dbReference type="PANTHER" id="PTHR11926:SF1526">
    <property type="entry name" value="GLYCOSYLTRANSFERASE"/>
    <property type="match status" value="1"/>
</dbReference>
<dbReference type="InterPro" id="IPR035595">
    <property type="entry name" value="UDP_glycos_trans_CS"/>
</dbReference>
<dbReference type="SUPFAM" id="SSF53756">
    <property type="entry name" value="UDP-Glycosyltransferase/glycogen phosphorylase"/>
    <property type="match status" value="1"/>
</dbReference>
<name>A0AAE1MJN1_9FABA</name>
<proteinExistence type="inferred from homology"/>
<accession>A0AAE1MJN1</accession>
<evidence type="ECO:0000256" key="2">
    <source>
        <dbReference type="ARBA" id="ARBA00022679"/>
    </source>
</evidence>
<sequence length="448" mass="49268">MNIPKGHVIVLPYPAQGHINPLLQFAKRLVAKGLKATLGTTPYTIKHINDAPTVSIEPISDGYDEGGSKQAPSVESYLESYKSQGSKSLTDLILKFRDSSFPVRCIVYDSILPWALDVAKQFGIYGAVFLTNSASVCSLYWRVREGRLSLPLNDEEFPISLPGLPSLEFCDLPSFIVRPDDHSAYLAAIMDQFEALELNDWVFCNTFQELENELVKSLEGQWPLLTVGPMIPSTYLGQPSDGDTAYGASFWEPSSHTYLRWLHTKPAKSVVFVSFGSMGTTSAKQAQEIAKGLKASKKHFLWVVKETDDKLPQDLLDDEGLVVTWCNQVEVLAHSAVGCFVTHCGWNSVLEALSIGVPIVGVAHWSDQPTNAKLAQELWGVGLTAKKDSDGILRGEVLDKCIREVMDGEKSEDIRTNASKWSESAARAAAPGGTSDNNINKFIRVLME</sequence>
<evidence type="ECO:0000313" key="6">
    <source>
        <dbReference type="Proteomes" id="UP001293593"/>
    </source>
</evidence>